<dbReference type="PANTHER" id="PTHR46630:SF1">
    <property type="entry name" value="TETRATRICOPEPTIDE REPEAT PROTEIN 29"/>
    <property type="match status" value="1"/>
</dbReference>
<dbReference type="GO" id="GO:0005737">
    <property type="term" value="C:cytoplasm"/>
    <property type="evidence" value="ECO:0007669"/>
    <property type="project" value="UniProtKB-SubCell"/>
</dbReference>
<dbReference type="SUPFAM" id="SSF48452">
    <property type="entry name" value="TPR-like"/>
    <property type="match status" value="1"/>
</dbReference>
<dbReference type="SMART" id="SM00028">
    <property type="entry name" value="TPR"/>
    <property type="match status" value="5"/>
</dbReference>
<keyword evidence="4 6" id="KW-0802">TPR repeat</keyword>
<sequence>MENPKELEKQADSLRNNGRGLAAIEKYTQAATLYEQQENKKEAAECWHMVGVSYKVENDINHAIETLEKAAKLHNTAGNQVGVGRVHRDIGIAYAYHKEHDKAIDWLEKSEKVLRDSGDYAELGITEAKIGKHYLEINDYNKAEQWLQKGLSTIRKEGHWFYEMTTLLHFGTFYLARKDFGAAATTIWAGIGLIYQAGAKKTQQRRLAQLYGLLAQSYLGLNNPKSGAKFFKKAMDLLTPMDSNVSAVVYEDINAPQFVKLIKKSSPEKHKKLTKEIKLNKLLP</sequence>
<dbReference type="PROSITE" id="PS50005">
    <property type="entry name" value="TPR"/>
    <property type="match status" value="1"/>
</dbReference>
<dbReference type="Gene3D" id="1.25.40.10">
    <property type="entry name" value="Tetratricopeptide repeat domain"/>
    <property type="match status" value="1"/>
</dbReference>
<protein>
    <submittedName>
        <fullName evidence="7">Uncharacterized protein</fullName>
    </submittedName>
</protein>
<name>A0A1G1W7E2_9BACT</name>
<organism evidence="7 8">
    <name type="scientific">Candidatus Woykebacteria bacterium RBG_13_40_15</name>
    <dbReference type="NCBI Taxonomy" id="1802593"/>
    <lineage>
        <taxon>Bacteria</taxon>
        <taxon>Candidatus Woykeibacteriota</taxon>
    </lineage>
</organism>
<dbReference type="InterPro" id="IPR051476">
    <property type="entry name" value="Bac_ResReg_Asp_Phosphatase"/>
</dbReference>
<dbReference type="STRING" id="1802593.A2172_04750"/>
<comment type="similarity">
    <text evidence="5">Belongs to the Rap family.</text>
</comment>
<dbReference type="Proteomes" id="UP000176631">
    <property type="component" value="Unassembled WGS sequence"/>
</dbReference>
<evidence type="ECO:0000256" key="3">
    <source>
        <dbReference type="ARBA" id="ARBA00022737"/>
    </source>
</evidence>
<keyword evidence="3" id="KW-0677">Repeat</keyword>
<accession>A0A1G1W7E2</accession>
<dbReference type="Pfam" id="PF13424">
    <property type="entry name" value="TPR_12"/>
    <property type="match status" value="1"/>
</dbReference>
<comment type="caution">
    <text evidence="7">The sequence shown here is derived from an EMBL/GenBank/DDBJ whole genome shotgun (WGS) entry which is preliminary data.</text>
</comment>
<proteinExistence type="inferred from homology"/>
<dbReference type="PANTHER" id="PTHR46630">
    <property type="entry name" value="TETRATRICOPEPTIDE REPEAT PROTEIN 29"/>
    <property type="match status" value="1"/>
</dbReference>
<evidence type="ECO:0000256" key="2">
    <source>
        <dbReference type="ARBA" id="ARBA00022490"/>
    </source>
</evidence>
<evidence type="ECO:0000313" key="7">
    <source>
        <dbReference type="EMBL" id="OGY23490.1"/>
    </source>
</evidence>
<gene>
    <name evidence="7" type="ORF">A2172_04750</name>
</gene>
<evidence type="ECO:0000256" key="1">
    <source>
        <dbReference type="ARBA" id="ARBA00004496"/>
    </source>
</evidence>
<reference evidence="7 8" key="1">
    <citation type="journal article" date="2016" name="Nat. Commun.">
        <title>Thousands of microbial genomes shed light on interconnected biogeochemical processes in an aquifer system.</title>
        <authorList>
            <person name="Anantharaman K."/>
            <person name="Brown C.T."/>
            <person name="Hug L.A."/>
            <person name="Sharon I."/>
            <person name="Castelle C.J."/>
            <person name="Probst A.J."/>
            <person name="Thomas B.C."/>
            <person name="Singh A."/>
            <person name="Wilkins M.J."/>
            <person name="Karaoz U."/>
            <person name="Brodie E.L."/>
            <person name="Williams K.H."/>
            <person name="Hubbard S.S."/>
            <person name="Banfield J.F."/>
        </authorList>
    </citation>
    <scope>NUCLEOTIDE SEQUENCE [LARGE SCALE GENOMIC DNA]</scope>
</reference>
<feature type="repeat" description="TPR" evidence="6">
    <location>
        <begin position="44"/>
        <end position="77"/>
    </location>
</feature>
<evidence type="ECO:0000256" key="4">
    <source>
        <dbReference type="ARBA" id="ARBA00022803"/>
    </source>
</evidence>
<dbReference type="Pfam" id="PF13181">
    <property type="entry name" value="TPR_8"/>
    <property type="match status" value="2"/>
</dbReference>
<dbReference type="InterPro" id="IPR011990">
    <property type="entry name" value="TPR-like_helical_dom_sf"/>
</dbReference>
<dbReference type="AlphaFoldDB" id="A0A1G1W7E2"/>
<dbReference type="EMBL" id="MHCP01000025">
    <property type="protein sequence ID" value="OGY23490.1"/>
    <property type="molecule type" value="Genomic_DNA"/>
</dbReference>
<evidence type="ECO:0000256" key="6">
    <source>
        <dbReference type="PROSITE-ProRule" id="PRU00339"/>
    </source>
</evidence>
<evidence type="ECO:0000256" key="5">
    <source>
        <dbReference type="ARBA" id="ARBA00038253"/>
    </source>
</evidence>
<evidence type="ECO:0000313" key="8">
    <source>
        <dbReference type="Proteomes" id="UP000176631"/>
    </source>
</evidence>
<comment type="subcellular location">
    <subcellularLocation>
        <location evidence="1">Cytoplasm</location>
    </subcellularLocation>
</comment>
<dbReference type="InterPro" id="IPR019734">
    <property type="entry name" value="TPR_rpt"/>
</dbReference>
<keyword evidence="2" id="KW-0963">Cytoplasm</keyword>